<organism evidence="2">
    <name type="scientific">Macaca fascicularis</name>
    <name type="common">Crab-eating macaque</name>
    <name type="synonym">Cynomolgus monkey</name>
    <dbReference type="NCBI Taxonomy" id="9541"/>
    <lineage>
        <taxon>Eukaryota</taxon>
        <taxon>Metazoa</taxon>
        <taxon>Chordata</taxon>
        <taxon>Craniata</taxon>
        <taxon>Vertebrata</taxon>
        <taxon>Euteleostomi</taxon>
        <taxon>Mammalia</taxon>
        <taxon>Eutheria</taxon>
        <taxon>Euarchontoglires</taxon>
        <taxon>Primates</taxon>
        <taxon>Haplorrhini</taxon>
        <taxon>Catarrhini</taxon>
        <taxon>Cercopithecidae</taxon>
        <taxon>Cercopithecinae</taxon>
        <taxon>Macaca</taxon>
    </lineage>
</organism>
<name>Q9N059_MACFA</name>
<feature type="region of interest" description="Disordered" evidence="1">
    <location>
        <begin position="1"/>
        <end position="37"/>
    </location>
</feature>
<sequence length="95" mass="10138">MRTSKAGCPGRASRQREQRIPSSPSPAGPDTFSSAFYSQSHPSATHFSFLGTPDGKRQCVFIPIALGHSQQPCSGVRRHRAPSWPGLTSAPAAHP</sequence>
<dbReference type="AlphaFoldDB" id="Q9N059"/>
<protein>
    <submittedName>
        <fullName evidence="2">Unnamed protein product</fullName>
    </submittedName>
</protein>
<feature type="region of interest" description="Disordered" evidence="1">
    <location>
        <begin position="70"/>
        <end position="95"/>
    </location>
</feature>
<accession>Q9N059</accession>
<dbReference type="EMBL" id="AB046073">
    <property type="protein sequence ID" value="BAB01655.1"/>
    <property type="molecule type" value="mRNA"/>
</dbReference>
<reference evidence="2" key="1">
    <citation type="submission" date="2000-07" db="EMBL/GenBank/DDBJ databases">
        <title>Isolation of full-length cDNA clones from macaque brain cDNA libraries.</title>
        <authorList>
            <person name="Osada N."/>
            <person name="Hida M."/>
            <person name="Kusuda J."/>
            <person name="Tanuma R."/>
            <person name="Iseki K."/>
            <person name="Hirai M."/>
            <person name="Terao K."/>
            <person name="Suzuki Y."/>
            <person name="Sugano S."/>
            <person name="Hashimoto K."/>
        </authorList>
    </citation>
    <scope>NUCLEOTIDE SEQUENCE</scope>
</reference>
<evidence type="ECO:0000256" key="1">
    <source>
        <dbReference type="SAM" id="MobiDB-lite"/>
    </source>
</evidence>
<evidence type="ECO:0000313" key="2">
    <source>
        <dbReference type="EMBL" id="BAB01655.1"/>
    </source>
</evidence>
<proteinExistence type="evidence at transcript level"/>